<dbReference type="EMBL" id="CDMZ01004735">
    <property type="protein sequence ID" value="CEM50723.1"/>
    <property type="molecule type" value="Genomic_DNA"/>
</dbReference>
<protein>
    <recommendedName>
        <fullName evidence="2">Piwi domain-containing protein</fullName>
    </recommendedName>
</protein>
<feature type="compositionally biased region" description="Low complexity" evidence="1">
    <location>
        <begin position="197"/>
        <end position="213"/>
    </location>
</feature>
<gene>
    <name evidence="3" type="ORF">Cvel_10148</name>
</gene>
<feature type="domain" description="Piwi" evidence="2">
    <location>
        <begin position="104"/>
        <end position="349"/>
    </location>
</feature>
<dbReference type="PhylomeDB" id="A0A0G4I1L1"/>
<dbReference type="Gene3D" id="3.30.420.10">
    <property type="entry name" value="Ribonuclease H-like superfamily/Ribonuclease H"/>
    <property type="match status" value="1"/>
</dbReference>
<dbReference type="Pfam" id="PF02171">
    <property type="entry name" value="Piwi"/>
    <property type="match status" value="2"/>
</dbReference>
<evidence type="ECO:0000259" key="2">
    <source>
        <dbReference type="PROSITE" id="PS50822"/>
    </source>
</evidence>
<sequence length="451" mass="49334">MKFIQQLFGSENNEAVVIGADVIHPSAKGGASLVQPSVAAVVCSVDKFVSQWAHCVRAQCNEYGRSAACEQIGTAEGPLFKEMFDVCMKSWREWRGADPQKLPPRHVIILRDGVSNEQITSVVDAEIAQIKDWYREEAAKLGMKNPETFVKGMYFTVVIVQKRHNTRIFTGVPLADAEEEEDERGGGEEEERGSVLGGSRPPSTRGPGSVAGSVRGGRGGRGGPRRGRGFQPNDLRAFGTDPQGGVQNPEPGTILDGEVENLMLPPDTKSFWLCSHKSTIGTAHPALYIIREDALLSASDPSKRIGLVDLQLLIYHLCHLSQRTSKAISYPVPAFYADMLAEKATKHLWLERFGWRSEAQKLRRAQKGMGPLPAGAGGGFLSPEMGADGKETEESKRQRPQRMQEATATLRRAAREHANATLVKTIPRNCPEGFPTEGGIAQRTCGRTFFI</sequence>
<evidence type="ECO:0000256" key="1">
    <source>
        <dbReference type="SAM" id="MobiDB-lite"/>
    </source>
</evidence>
<feature type="region of interest" description="Disordered" evidence="1">
    <location>
        <begin position="368"/>
        <end position="406"/>
    </location>
</feature>
<dbReference type="SMART" id="SM00950">
    <property type="entry name" value="Piwi"/>
    <property type="match status" value="1"/>
</dbReference>
<reference evidence="3" key="1">
    <citation type="submission" date="2014-11" db="EMBL/GenBank/DDBJ databases">
        <authorList>
            <person name="Otto D Thomas"/>
            <person name="Naeem Raeece"/>
        </authorList>
    </citation>
    <scope>NUCLEOTIDE SEQUENCE</scope>
</reference>
<evidence type="ECO:0000313" key="3">
    <source>
        <dbReference type="EMBL" id="CEM50723.1"/>
    </source>
</evidence>
<proteinExistence type="predicted"/>
<dbReference type="InterPro" id="IPR003165">
    <property type="entry name" value="Piwi"/>
</dbReference>
<dbReference type="InterPro" id="IPR012337">
    <property type="entry name" value="RNaseH-like_sf"/>
</dbReference>
<accession>A0A0G4I1L1</accession>
<dbReference type="VEuPathDB" id="CryptoDB:Cvel_10148"/>
<organism evidence="3">
    <name type="scientific">Chromera velia CCMP2878</name>
    <dbReference type="NCBI Taxonomy" id="1169474"/>
    <lineage>
        <taxon>Eukaryota</taxon>
        <taxon>Sar</taxon>
        <taxon>Alveolata</taxon>
        <taxon>Colpodellida</taxon>
        <taxon>Chromeraceae</taxon>
        <taxon>Chromera</taxon>
    </lineage>
</organism>
<dbReference type="GO" id="GO:0003676">
    <property type="term" value="F:nucleic acid binding"/>
    <property type="evidence" value="ECO:0007669"/>
    <property type="project" value="InterPro"/>
</dbReference>
<feature type="region of interest" description="Disordered" evidence="1">
    <location>
        <begin position="171"/>
        <end position="251"/>
    </location>
</feature>
<dbReference type="PROSITE" id="PS50822">
    <property type="entry name" value="PIWI"/>
    <property type="match status" value="1"/>
</dbReference>
<dbReference type="PANTHER" id="PTHR22891">
    <property type="entry name" value="EUKARYOTIC TRANSLATION INITIATION FACTOR 2C"/>
    <property type="match status" value="1"/>
</dbReference>
<name>A0A0G4I1L1_9ALVE</name>
<feature type="compositionally biased region" description="Basic and acidic residues" evidence="1">
    <location>
        <begin position="387"/>
        <end position="397"/>
    </location>
</feature>
<dbReference type="AlphaFoldDB" id="A0A0G4I1L1"/>
<dbReference type="InterPro" id="IPR036397">
    <property type="entry name" value="RNaseH_sf"/>
</dbReference>
<feature type="compositionally biased region" description="Acidic residues" evidence="1">
    <location>
        <begin position="176"/>
        <end position="191"/>
    </location>
</feature>
<dbReference type="SUPFAM" id="SSF53098">
    <property type="entry name" value="Ribonuclease H-like"/>
    <property type="match status" value="2"/>
</dbReference>